<keyword evidence="1" id="KW-0812">Transmembrane</keyword>
<reference evidence="2 3" key="1">
    <citation type="submission" date="2022-04" db="EMBL/GenBank/DDBJ databases">
        <title>Human microbiome associated bacterial genomes.</title>
        <authorList>
            <person name="Sandstrom S."/>
            <person name="Salamzade R."/>
            <person name="Kalan L.R."/>
        </authorList>
    </citation>
    <scope>NUCLEOTIDE SEQUENCE [LARGE SCALE GENOMIC DNA]</scope>
    <source>
        <strain evidence="3">p3-SID1799</strain>
    </source>
</reference>
<dbReference type="Proteomes" id="UP001525379">
    <property type="component" value="Unassembled WGS sequence"/>
</dbReference>
<evidence type="ECO:0000313" key="2">
    <source>
        <dbReference type="EMBL" id="MCT2042610.1"/>
    </source>
</evidence>
<evidence type="ECO:0008006" key="4">
    <source>
        <dbReference type="Google" id="ProtNLM"/>
    </source>
</evidence>
<protein>
    <recommendedName>
        <fullName evidence="4">DUF4333 domain-containing protein</fullName>
    </recommendedName>
</protein>
<sequence>MTQPTPEQLAESSSCMKTGCLGLIVVFVIGVAAVWIGSFVGKDSAPTEADPKETAALTCSNTVTQHLADPDATYTSIHVNETDGHYGVIGSVTSRGHEYAFTCDVTIIDHKAKTVSYDVL</sequence>
<proteinExistence type="predicted"/>
<accession>A0ABT2HWC1</accession>
<keyword evidence="3" id="KW-1185">Reference proteome</keyword>
<evidence type="ECO:0000256" key="1">
    <source>
        <dbReference type="SAM" id="Phobius"/>
    </source>
</evidence>
<evidence type="ECO:0000313" key="3">
    <source>
        <dbReference type="Proteomes" id="UP001525379"/>
    </source>
</evidence>
<feature type="transmembrane region" description="Helical" evidence="1">
    <location>
        <begin position="20"/>
        <end position="41"/>
    </location>
</feature>
<organism evidence="2 3">
    <name type="scientific">Pseudoclavibacter albus</name>
    <dbReference type="NCBI Taxonomy" id="272241"/>
    <lineage>
        <taxon>Bacteria</taxon>
        <taxon>Bacillati</taxon>
        <taxon>Actinomycetota</taxon>
        <taxon>Actinomycetes</taxon>
        <taxon>Micrococcales</taxon>
        <taxon>Microbacteriaceae</taxon>
        <taxon>Pseudoclavibacter</taxon>
    </lineage>
</organism>
<comment type="caution">
    <text evidence="2">The sequence shown here is derived from an EMBL/GenBank/DDBJ whole genome shotgun (WGS) entry which is preliminary data.</text>
</comment>
<keyword evidence="1" id="KW-1133">Transmembrane helix</keyword>
<keyword evidence="1" id="KW-0472">Membrane</keyword>
<dbReference type="RefSeq" id="WP_260104072.1">
    <property type="nucleotide sequence ID" value="NZ_JALXSQ010000013.1"/>
</dbReference>
<gene>
    <name evidence="2" type="ORF">M3D15_04575</name>
</gene>
<name>A0ABT2HWC1_9MICO</name>
<dbReference type="EMBL" id="JALXSQ010000013">
    <property type="protein sequence ID" value="MCT2042610.1"/>
    <property type="molecule type" value="Genomic_DNA"/>
</dbReference>